<dbReference type="PANTHER" id="PTHR45779:SF7">
    <property type="entry name" value="PEPTIDYLPROLYL ISOMERASE"/>
    <property type="match status" value="1"/>
</dbReference>
<dbReference type="AlphaFoldDB" id="A0A7S3V6U9"/>
<dbReference type="PANTHER" id="PTHR45779">
    <property type="entry name" value="PEPTIDYLPROLYL ISOMERASE"/>
    <property type="match status" value="1"/>
</dbReference>
<accession>A0A7S3V6U9</accession>
<dbReference type="GO" id="GO:0003755">
    <property type="term" value="F:peptidyl-prolyl cis-trans isomerase activity"/>
    <property type="evidence" value="ECO:0007669"/>
    <property type="project" value="UniProtKB-KW"/>
</dbReference>
<dbReference type="Pfam" id="PF00254">
    <property type="entry name" value="FKBP_C"/>
    <property type="match status" value="1"/>
</dbReference>
<keyword evidence="6" id="KW-0732">Signal</keyword>
<dbReference type="Gene3D" id="3.10.50.40">
    <property type="match status" value="1"/>
</dbReference>
<feature type="domain" description="PPIase FKBP-type" evidence="7">
    <location>
        <begin position="72"/>
        <end position="158"/>
    </location>
</feature>
<dbReference type="GO" id="GO:0005783">
    <property type="term" value="C:endoplasmic reticulum"/>
    <property type="evidence" value="ECO:0007669"/>
    <property type="project" value="TreeGrafter"/>
</dbReference>
<keyword evidence="3 5" id="KW-0697">Rotamase</keyword>
<dbReference type="InterPro" id="IPR001179">
    <property type="entry name" value="PPIase_FKBP_dom"/>
</dbReference>
<dbReference type="EC" id="5.2.1.8" evidence="2 5"/>
<name>A0A7S3V6U9_9STRA</name>
<dbReference type="EMBL" id="HBIO01006814">
    <property type="protein sequence ID" value="CAE0460186.1"/>
    <property type="molecule type" value="Transcribed_RNA"/>
</dbReference>
<evidence type="ECO:0000256" key="4">
    <source>
        <dbReference type="ARBA" id="ARBA00023235"/>
    </source>
</evidence>
<evidence type="ECO:0000259" key="7">
    <source>
        <dbReference type="PROSITE" id="PS50059"/>
    </source>
</evidence>
<organism evidence="8">
    <name type="scientific">Chaetoceros debilis</name>
    <dbReference type="NCBI Taxonomy" id="122233"/>
    <lineage>
        <taxon>Eukaryota</taxon>
        <taxon>Sar</taxon>
        <taxon>Stramenopiles</taxon>
        <taxon>Ochrophyta</taxon>
        <taxon>Bacillariophyta</taxon>
        <taxon>Coscinodiscophyceae</taxon>
        <taxon>Chaetocerotophycidae</taxon>
        <taxon>Chaetocerotales</taxon>
        <taxon>Chaetocerotaceae</taxon>
        <taxon>Chaetoceros</taxon>
    </lineage>
</organism>
<dbReference type="InterPro" id="IPR046357">
    <property type="entry name" value="PPIase_dom_sf"/>
</dbReference>
<evidence type="ECO:0000256" key="6">
    <source>
        <dbReference type="SAM" id="SignalP"/>
    </source>
</evidence>
<dbReference type="PROSITE" id="PS50059">
    <property type="entry name" value="FKBP_PPIASE"/>
    <property type="match status" value="1"/>
</dbReference>
<evidence type="ECO:0000313" key="8">
    <source>
        <dbReference type="EMBL" id="CAE0460186.1"/>
    </source>
</evidence>
<feature type="signal peptide" evidence="6">
    <location>
        <begin position="1"/>
        <end position="27"/>
    </location>
</feature>
<evidence type="ECO:0000256" key="5">
    <source>
        <dbReference type="PROSITE-ProRule" id="PRU00277"/>
    </source>
</evidence>
<dbReference type="SUPFAM" id="SSF54534">
    <property type="entry name" value="FKBP-like"/>
    <property type="match status" value="1"/>
</dbReference>
<protein>
    <recommendedName>
        <fullName evidence="2 5">peptidylprolyl isomerase</fullName>
        <ecNumber evidence="2 5">5.2.1.8</ecNumber>
    </recommendedName>
</protein>
<sequence>MASFHLLSHALLAAFMISCAFSTIAQASNPESEKWLIENAESYPPPTVVTLPSGLQFKILREGDGKFHPAPTTPTKCHYEGRLRDGTIFDSSYRRIEPSTFAPSQVIKGWTEAMQLMVEGDKWELYVPSHLGYGDAGQGDKIPGGDVLIFIIEMIDIEGKNDAEHVVEARRCNVATMEGCNEKENGYVTKATTKFDSGDKKRKEMERIVKVASDNKNVKGDVKFWATRRILLLNRMLVEEEGYIYGDEF</sequence>
<proteinExistence type="predicted"/>
<evidence type="ECO:0000256" key="1">
    <source>
        <dbReference type="ARBA" id="ARBA00000971"/>
    </source>
</evidence>
<comment type="catalytic activity">
    <reaction evidence="1 5">
        <text>[protein]-peptidylproline (omega=180) = [protein]-peptidylproline (omega=0)</text>
        <dbReference type="Rhea" id="RHEA:16237"/>
        <dbReference type="Rhea" id="RHEA-COMP:10747"/>
        <dbReference type="Rhea" id="RHEA-COMP:10748"/>
        <dbReference type="ChEBI" id="CHEBI:83833"/>
        <dbReference type="ChEBI" id="CHEBI:83834"/>
        <dbReference type="EC" id="5.2.1.8"/>
    </reaction>
</comment>
<evidence type="ECO:0000256" key="2">
    <source>
        <dbReference type="ARBA" id="ARBA00013194"/>
    </source>
</evidence>
<evidence type="ECO:0000256" key="3">
    <source>
        <dbReference type="ARBA" id="ARBA00023110"/>
    </source>
</evidence>
<feature type="chain" id="PRO_5031242640" description="peptidylprolyl isomerase" evidence="6">
    <location>
        <begin position="28"/>
        <end position="249"/>
    </location>
</feature>
<keyword evidence="4 5" id="KW-0413">Isomerase</keyword>
<gene>
    <name evidence="8" type="ORF">CDEB00056_LOCUS5027</name>
</gene>
<reference evidence="8" key="1">
    <citation type="submission" date="2021-01" db="EMBL/GenBank/DDBJ databases">
        <authorList>
            <person name="Corre E."/>
            <person name="Pelletier E."/>
            <person name="Niang G."/>
            <person name="Scheremetjew M."/>
            <person name="Finn R."/>
            <person name="Kale V."/>
            <person name="Holt S."/>
            <person name="Cochrane G."/>
            <person name="Meng A."/>
            <person name="Brown T."/>
            <person name="Cohen L."/>
        </authorList>
    </citation>
    <scope>NUCLEOTIDE SEQUENCE</scope>
    <source>
        <strain evidence="8">MM31A-1</strain>
    </source>
</reference>
<dbReference type="InterPro" id="IPR044609">
    <property type="entry name" value="FKBP2/11"/>
</dbReference>